<feature type="transmembrane region" description="Helical" evidence="1">
    <location>
        <begin position="42"/>
        <end position="64"/>
    </location>
</feature>
<reference evidence="2 3" key="1">
    <citation type="submission" date="2020-03" db="EMBL/GenBank/DDBJ databases">
        <title>Genomic Encyclopedia of Type Strains, Phase IV (KMG-IV): sequencing the most valuable type-strain genomes for metagenomic binning, comparative biology and taxonomic classification.</title>
        <authorList>
            <person name="Goeker M."/>
        </authorList>
    </citation>
    <scope>NUCLEOTIDE SEQUENCE [LARGE SCALE GENOMIC DNA]</scope>
    <source>
        <strain evidence="2 3">DSM 101599</strain>
    </source>
</reference>
<organism evidence="2 3">
    <name type="scientific">Wenyingzhuangia heitensis</name>
    <dbReference type="NCBI Taxonomy" id="1487859"/>
    <lineage>
        <taxon>Bacteria</taxon>
        <taxon>Pseudomonadati</taxon>
        <taxon>Bacteroidota</taxon>
        <taxon>Flavobacteriia</taxon>
        <taxon>Flavobacteriales</taxon>
        <taxon>Flavobacteriaceae</taxon>
        <taxon>Wenyingzhuangia</taxon>
    </lineage>
</organism>
<evidence type="ECO:0000256" key="1">
    <source>
        <dbReference type="SAM" id="Phobius"/>
    </source>
</evidence>
<dbReference type="EMBL" id="JAASQL010000001">
    <property type="protein sequence ID" value="NIJ43859.1"/>
    <property type="molecule type" value="Genomic_DNA"/>
</dbReference>
<protein>
    <recommendedName>
        <fullName evidence="4">DoxX-like family protein</fullName>
    </recommendedName>
</protein>
<evidence type="ECO:0000313" key="2">
    <source>
        <dbReference type="EMBL" id="NIJ43859.1"/>
    </source>
</evidence>
<name>A0ABX0U4U0_9FLAO</name>
<evidence type="ECO:0000313" key="3">
    <source>
        <dbReference type="Proteomes" id="UP000745859"/>
    </source>
</evidence>
<feature type="transmembrane region" description="Helical" evidence="1">
    <location>
        <begin position="71"/>
        <end position="93"/>
    </location>
</feature>
<keyword evidence="1" id="KW-0812">Transmembrane</keyword>
<comment type="caution">
    <text evidence="2">The sequence shown here is derived from an EMBL/GenBank/DDBJ whole genome shotgun (WGS) entry which is preliminary data.</text>
</comment>
<dbReference type="Proteomes" id="UP000745859">
    <property type="component" value="Unassembled WGS sequence"/>
</dbReference>
<proteinExistence type="predicted"/>
<gene>
    <name evidence="2" type="ORF">FHR24_000298</name>
</gene>
<accession>A0ABX0U4U0</accession>
<keyword evidence="1" id="KW-1133">Transmembrane helix</keyword>
<feature type="transmembrane region" description="Helical" evidence="1">
    <location>
        <begin position="99"/>
        <end position="118"/>
    </location>
</feature>
<dbReference type="RefSeq" id="WP_167182848.1">
    <property type="nucleotide sequence ID" value="NZ_JAASQL010000001.1"/>
</dbReference>
<keyword evidence="1" id="KW-0472">Membrane</keyword>
<evidence type="ECO:0008006" key="4">
    <source>
        <dbReference type="Google" id="ProtNLM"/>
    </source>
</evidence>
<keyword evidence="3" id="KW-1185">Reference proteome</keyword>
<sequence length="121" mass="13785">MTLSLLCFLFISFGYSLFEKLKDKKGYTLFLANHLKNKKLANLFWWFLVCINSVTTIVLFTGLFSTLLNCYLFPIVINFKISAITILILLLGQRIAGDFQGAANLGIYMILTILGWYLSII</sequence>